<dbReference type="InterPro" id="IPR051315">
    <property type="entry name" value="Bact_Chemotaxis_CheA"/>
</dbReference>
<keyword evidence="9" id="KW-0067">ATP-binding</keyword>
<feature type="compositionally biased region" description="Low complexity" evidence="13">
    <location>
        <begin position="283"/>
        <end position="294"/>
    </location>
</feature>
<evidence type="ECO:0000256" key="5">
    <source>
        <dbReference type="ARBA" id="ARBA00022553"/>
    </source>
</evidence>
<dbReference type="InterPro" id="IPR037006">
    <property type="entry name" value="CheA-like_homodim_sf"/>
</dbReference>
<evidence type="ECO:0000256" key="4">
    <source>
        <dbReference type="ARBA" id="ARBA00022500"/>
    </source>
</evidence>
<proteinExistence type="predicted"/>
<evidence type="ECO:0000313" key="17">
    <source>
        <dbReference type="EMBL" id="HIY21763.1"/>
    </source>
</evidence>
<dbReference type="GO" id="GO:0000155">
    <property type="term" value="F:phosphorelay sensor kinase activity"/>
    <property type="evidence" value="ECO:0007669"/>
    <property type="project" value="InterPro"/>
</dbReference>
<dbReference type="Pfam" id="PF02895">
    <property type="entry name" value="H-kinase_dim"/>
    <property type="match status" value="1"/>
</dbReference>
<dbReference type="InterPro" id="IPR010808">
    <property type="entry name" value="CheA_P2-bd"/>
</dbReference>
<dbReference type="PROSITE" id="PS50894">
    <property type="entry name" value="HPT"/>
    <property type="match status" value="1"/>
</dbReference>
<keyword evidence="7" id="KW-0547">Nucleotide-binding</keyword>
<evidence type="ECO:0000256" key="1">
    <source>
        <dbReference type="ARBA" id="ARBA00000085"/>
    </source>
</evidence>
<dbReference type="FunFam" id="3.30.565.10:FF:000016">
    <property type="entry name" value="Chemotaxis protein CheA, putative"/>
    <property type="match status" value="1"/>
</dbReference>
<organism evidence="17 18">
    <name type="scientific">Candidatus Flavonifractor merdigallinarum</name>
    <dbReference type="NCBI Taxonomy" id="2838589"/>
    <lineage>
        <taxon>Bacteria</taxon>
        <taxon>Bacillati</taxon>
        <taxon>Bacillota</taxon>
        <taxon>Clostridia</taxon>
        <taxon>Eubacteriales</taxon>
        <taxon>Oscillospiraceae</taxon>
        <taxon>Flavonifractor</taxon>
    </lineage>
</organism>
<dbReference type="CDD" id="cd16916">
    <property type="entry name" value="HATPase_CheA-like"/>
    <property type="match status" value="1"/>
</dbReference>
<dbReference type="EC" id="2.7.13.3" evidence="2"/>
<dbReference type="EMBL" id="DXDX01000139">
    <property type="protein sequence ID" value="HIY21763.1"/>
    <property type="molecule type" value="Genomic_DNA"/>
</dbReference>
<feature type="domain" description="CheW-like" evidence="15">
    <location>
        <begin position="576"/>
        <end position="714"/>
    </location>
</feature>
<dbReference type="SUPFAM" id="SSF55874">
    <property type="entry name" value="ATPase domain of HSP90 chaperone/DNA topoisomerase II/histidine kinase"/>
    <property type="match status" value="1"/>
</dbReference>
<dbReference type="CDD" id="cd00088">
    <property type="entry name" value="HPT"/>
    <property type="match status" value="1"/>
</dbReference>
<reference evidence="17" key="1">
    <citation type="journal article" date="2021" name="PeerJ">
        <title>Extensive microbial diversity within the chicken gut microbiome revealed by metagenomics and culture.</title>
        <authorList>
            <person name="Gilroy R."/>
            <person name="Ravi A."/>
            <person name="Getino M."/>
            <person name="Pursley I."/>
            <person name="Horton D.L."/>
            <person name="Alikhan N.F."/>
            <person name="Baker D."/>
            <person name="Gharbi K."/>
            <person name="Hall N."/>
            <person name="Watson M."/>
            <person name="Adriaenssens E.M."/>
            <person name="Foster-Nyarko E."/>
            <person name="Jarju S."/>
            <person name="Secka A."/>
            <person name="Antonio M."/>
            <person name="Oren A."/>
            <person name="Chaudhuri R.R."/>
            <person name="La Ragione R."/>
            <person name="Hildebrand F."/>
            <person name="Pallen M.J."/>
        </authorList>
    </citation>
    <scope>NUCLEOTIDE SEQUENCE</scope>
    <source>
        <strain evidence="17">ChiBcec16_6824</strain>
    </source>
</reference>
<evidence type="ECO:0000259" key="14">
    <source>
        <dbReference type="PROSITE" id="PS50109"/>
    </source>
</evidence>
<evidence type="ECO:0000256" key="8">
    <source>
        <dbReference type="ARBA" id="ARBA00022777"/>
    </source>
</evidence>
<keyword evidence="6" id="KW-0808">Transferase</keyword>
<dbReference type="InterPro" id="IPR036097">
    <property type="entry name" value="HisK_dim/P_sf"/>
</dbReference>
<dbReference type="Pfam" id="PF07194">
    <property type="entry name" value="P2"/>
    <property type="match status" value="1"/>
</dbReference>
<gene>
    <name evidence="17" type="ORF">H9841_07685</name>
</gene>
<dbReference type="PRINTS" id="PR00344">
    <property type="entry name" value="BCTRLSENSOR"/>
</dbReference>
<dbReference type="PANTHER" id="PTHR43395">
    <property type="entry name" value="SENSOR HISTIDINE KINASE CHEA"/>
    <property type="match status" value="1"/>
</dbReference>
<evidence type="ECO:0000256" key="10">
    <source>
        <dbReference type="ARBA" id="ARBA00023012"/>
    </source>
</evidence>
<evidence type="ECO:0000259" key="16">
    <source>
        <dbReference type="PROSITE" id="PS50894"/>
    </source>
</evidence>
<feature type="compositionally biased region" description="Pro residues" evidence="13">
    <location>
        <begin position="268"/>
        <end position="282"/>
    </location>
</feature>
<evidence type="ECO:0000256" key="9">
    <source>
        <dbReference type="ARBA" id="ARBA00022840"/>
    </source>
</evidence>
<evidence type="ECO:0000256" key="7">
    <source>
        <dbReference type="ARBA" id="ARBA00022741"/>
    </source>
</evidence>
<dbReference type="Gene3D" id="1.10.287.560">
    <property type="entry name" value="Histidine kinase CheA-like, homodimeric domain"/>
    <property type="match status" value="1"/>
</dbReference>
<dbReference type="Proteomes" id="UP000823868">
    <property type="component" value="Unassembled WGS sequence"/>
</dbReference>
<dbReference type="PROSITE" id="PS50109">
    <property type="entry name" value="HIS_KIN"/>
    <property type="match status" value="1"/>
</dbReference>
<feature type="compositionally biased region" description="Basic and acidic residues" evidence="13">
    <location>
        <begin position="314"/>
        <end position="325"/>
    </location>
</feature>
<feature type="domain" description="Histidine kinase" evidence="14">
    <location>
        <begin position="369"/>
        <end position="574"/>
    </location>
</feature>
<dbReference type="Pfam" id="PF02518">
    <property type="entry name" value="HATPase_c"/>
    <property type="match status" value="1"/>
</dbReference>
<dbReference type="InterPro" id="IPR036890">
    <property type="entry name" value="HATPase_C_sf"/>
</dbReference>
<dbReference type="InterPro" id="IPR004105">
    <property type="entry name" value="CheA-like_dim"/>
</dbReference>
<dbReference type="InterPro" id="IPR036641">
    <property type="entry name" value="HPT_dom_sf"/>
</dbReference>
<dbReference type="SMART" id="SM00387">
    <property type="entry name" value="HATPase_c"/>
    <property type="match status" value="1"/>
</dbReference>
<dbReference type="SMART" id="SM00073">
    <property type="entry name" value="HPT"/>
    <property type="match status" value="1"/>
</dbReference>
<dbReference type="Gene3D" id="3.30.565.10">
    <property type="entry name" value="Histidine kinase-like ATPase, C-terminal domain"/>
    <property type="match status" value="1"/>
</dbReference>
<dbReference type="AlphaFoldDB" id="A0A9D1Y9I0"/>
<feature type="modified residue" description="Phosphohistidine" evidence="12">
    <location>
        <position position="49"/>
    </location>
</feature>
<keyword evidence="10" id="KW-0902">Two-component regulatory system</keyword>
<dbReference type="SMART" id="SM01231">
    <property type="entry name" value="H-kinase_dim"/>
    <property type="match status" value="1"/>
</dbReference>
<dbReference type="Gene3D" id="1.20.120.160">
    <property type="entry name" value="HPT domain"/>
    <property type="match status" value="1"/>
</dbReference>
<dbReference type="Gene3D" id="2.30.30.40">
    <property type="entry name" value="SH3 Domains"/>
    <property type="match status" value="1"/>
</dbReference>
<keyword evidence="8" id="KW-0418">Kinase</keyword>
<dbReference type="InterPro" id="IPR003594">
    <property type="entry name" value="HATPase_dom"/>
</dbReference>
<accession>A0A9D1Y9I0</accession>
<dbReference type="GO" id="GO:0005737">
    <property type="term" value="C:cytoplasm"/>
    <property type="evidence" value="ECO:0007669"/>
    <property type="project" value="InterPro"/>
</dbReference>
<evidence type="ECO:0000313" key="18">
    <source>
        <dbReference type="Proteomes" id="UP000823868"/>
    </source>
</evidence>
<feature type="region of interest" description="Disordered" evidence="13">
    <location>
        <begin position="256"/>
        <end position="325"/>
    </location>
</feature>
<dbReference type="SUPFAM" id="SSF50341">
    <property type="entry name" value="CheW-like"/>
    <property type="match status" value="1"/>
</dbReference>
<dbReference type="GO" id="GO:0006935">
    <property type="term" value="P:chemotaxis"/>
    <property type="evidence" value="ECO:0007669"/>
    <property type="project" value="UniProtKB-KW"/>
</dbReference>
<protein>
    <recommendedName>
        <fullName evidence="3">Chemotaxis protein CheA</fullName>
        <ecNumber evidence="2">2.7.13.3</ecNumber>
    </recommendedName>
</protein>
<comment type="catalytic activity">
    <reaction evidence="1">
        <text>ATP + protein L-histidine = ADP + protein N-phospho-L-histidine.</text>
        <dbReference type="EC" id="2.7.13.3"/>
    </reaction>
</comment>
<feature type="compositionally biased region" description="Low complexity" evidence="13">
    <location>
        <begin position="304"/>
        <end position="313"/>
    </location>
</feature>
<dbReference type="InterPro" id="IPR005467">
    <property type="entry name" value="His_kinase_dom"/>
</dbReference>
<sequence>MGTGNDSILDAFLYETNGLLEQLDSIVLAAEQEDTFSDDDINTIFRIMHTIKGSSAMMEYDSLMTIAHRAEDLFSIIRDKSISVVPESLRPELFDLLFQTIDFFRQEIECIENDQPLIENIDTLLQKINSFIQQISAPAGAPAPEAAAAPAAAAETAAAAPEAPAPAATPGFPYSLLVFFDEGCGMENLRAFMLTTSIREICGEEDFTFVPAEVEHDPSTAAQIVESGFLLSFRNKADRDNAIHIVTGAGSVRTYQTSDQPEAAAPAPSAPAPAPAAAPAPAPAAAAAPAAAPSAPAPAPAPAAAPAAHAAPAHKPETTTTHHKESLISVNLSKLDQLAAVVGEIVITESMVTASPDLNGLKLDAFTKSARQLRKLTDELQDVSMSLRMVPVSATFQKMNRIVRDMCKKLNKQARLVLVGEDTEVDKTIVDSIGDPIMHIVRNSMDHGIEENVQDRIAAGKDPVGEIILSARHTGSEVIIEVKDDGQGVNYDAVLNKATRQGLAMPGVDYTHKDILNFLLAPGFSTNTEVTEFSGRGVGMDVVKQNVENVGGTVTITSEPGQGMTTTLKIPLTMAIMDGMEVSVGKSIFTIPIHNIRQSFKISADDLVHDASGGELFKCMGNFYPVLRMQELYHIEGGCSEVQDGILIWLEAGETSYCLFVDELLGEQQVVVKPLPSFLNSFNIKRSGIAGCTILGDGNISIILDVSNLYSHAQ</sequence>
<comment type="function">
    <text evidence="11">Involved in the transmission of sensory signals from the chemoreceptors to the flagellar motors. CheA is autophosphorylated; it can transfer its phosphate group to either CheB or CheY.</text>
</comment>
<dbReference type="Pfam" id="PF01584">
    <property type="entry name" value="CheW"/>
    <property type="match status" value="1"/>
</dbReference>
<keyword evidence="5 12" id="KW-0597">Phosphoprotein</keyword>
<dbReference type="GO" id="GO:0005524">
    <property type="term" value="F:ATP binding"/>
    <property type="evidence" value="ECO:0007669"/>
    <property type="project" value="UniProtKB-KW"/>
</dbReference>
<dbReference type="PROSITE" id="PS50851">
    <property type="entry name" value="CHEW"/>
    <property type="match status" value="1"/>
</dbReference>
<evidence type="ECO:0000256" key="12">
    <source>
        <dbReference type="PROSITE-ProRule" id="PRU00110"/>
    </source>
</evidence>
<evidence type="ECO:0000256" key="3">
    <source>
        <dbReference type="ARBA" id="ARBA00021495"/>
    </source>
</evidence>
<evidence type="ECO:0000256" key="11">
    <source>
        <dbReference type="ARBA" id="ARBA00035100"/>
    </source>
</evidence>
<feature type="domain" description="HPt" evidence="16">
    <location>
        <begin position="1"/>
        <end position="111"/>
    </location>
</feature>
<dbReference type="SUPFAM" id="SSF47226">
    <property type="entry name" value="Histidine-containing phosphotransfer domain, HPT domain"/>
    <property type="match status" value="1"/>
</dbReference>
<name>A0A9D1Y9I0_9FIRM</name>
<dbReference type="InterPro" id="IPR004358">
    <property type="entry name" value="Sig_transdc_His_kin-like_C"/>
</dbReference>
<dbReference type="InterPro" id="IPR036061">
    <property type="entry name" value="CheW-like_dom_sf"/>
</dbReference>
<dbReference type="InterPro" id="IPR002545">
    <property type="entry name" value="CheW-lke_dom"/>
</dbReference>
<evidence type="ECO:0000256" key="6">
    <source>
        <dbReference type="ARBA" id="ARBA00022679"/>
    </source>
</evidence>
<keyword evidence="4" id="KW-0145">Chemotaxis</keyword>
<dbReference type="SUPFAM" id="SSF47384">
    <property type="entry name" value="Homodimeric domain of signal transducing histidine kinase"/>
    <property type="match status" value="1"/>
</dbReference>
<dbReference type="Pfam" id="PF01627">
    <property type="entry name" value="Hpt"/>
    <property type="match status" value="1"/>
</dbReference>
<evidence type="ECO:0000259" key="15">
    <source>
        <dbReference type="PROSITE" id="PS50851"/>
    </source>
</evidence>
<evidence type="ECO:0000256" key="13">
    <source>
        <dbReference type="SAM" id="MobiDB-lite"/>
    </source>
</evidence>
<reference evidence="17" key="2">
    <citation type="submission" date="2021-04" db="EMBL/GenBank/DDBJ databases">
        <authorList>
            <person name="Gilroy R."/>
        </authorList>
    </citation>
    <scope>NUCLEOTIDE SEQUENCE</scope>
    <source>
        <strain evidence="17">ChiBcec16_6824</strain>
    </source>
</reference>
<comment type="caution">
    <text evidence="17">The sequence shown here is derived from an EMBL/GenBank/DDBJ whole genome shotgun (WGS) entry which is preliminary data.</text>
</comment>
<evidence type="ECO:0000256" key="2">
    <source>
        <dbReference type="ARBA" id="ARBA00012438"/>
    </source>
</evidence>
<dbReference type="PANTHER" id="PTHR43395:SF10">
    <property type="entry name" value="CHEMOTAXIS PROTEIN CHEA"/>
    <property type="match status" value="1"/>
</dbReference>
<dbReference type="SMART" id="SM00260">
    <property type="entry name" value="CheW"/>
    <property type="match status" value="1"/>
</dbReference>
<dbReference type="InterPro" id="IPR008207">
    <property type="entry name" value="Sig_transdc_His_kin_Hpt_dom"/>
</dbReference>